<feature type="chain" id="PRO_5046693973" description="Lipoprotein" evidence="1">
    <location>
        <begin position="29"/>
        <end position="84"/>
    </location>
</feature>
<keyword evidence="1" id="KW-0732">Signal</keyword>
<organism evidence="2 3">
    <name type="scientific">Thiomicrorhabdus immobilis</name>
    <dbReference type="NCBI Taxonomy" id="2791037"/>
    <lineage>
        <taxon>Bacteria</taxon>
        <taxon>Pseudomonadati</taxon>
        <taxon>Pseudomonadota</taxon>
        <taxon>Gammaproteobacteria</taxon>
        <taxon>Thiotrichales</taxon>
        <taxon>Piscirickettsiaceae</taxon>
        <taxon>Thiomicrorhabdus</taxon>
    </lineage>
</organism>
<feature type="signal peptide" evidence="1">
    <location>
        <begin position="1"/>
        <end position="28"/>
    </location>
</feature>
<dbReference type="Proteomes" id="UP001054820">
    <property type="component" value="Chromosome"/>
</dbReference>
<evidence type="ECO:0000313" key="3">
    <source>
        <dbReference type="Proteomes" id="UP001054820"/>
    </source>
</evidence>
<keyword evidence="3" id="KW-1185">Reference proteome</keyword>
<dbReference type="EMBL" id="AP024202">
    <property type="protein sequence ID" value="BCN92953.1"/>
    <property type="molecule type" value="Genomic_DNA"/>
</dbReference>
<name>A0ABM7MC45_9GAMM</name>
<dbReference type="PROSITE" id="PS51257">
    <property type="entry name" value="PROKAR_LIPOPROTEIN"/>
    <property type="match status" value="1"/>
</dbReference>
<evidence type="ECO:0000313" key="2">
    <source>
        <dbReference type="EMBL" id="BCN92953.1"/>
    </source>
</evidence>
<proteinExistence type="predicted"/>
<sequence>MNMKWYGLLSIITAVVFLSACSSQPVQSFNRAVIQIGENVGLVHYSTMKVPDYYSTKQLEKKYELGTVYRVNDIDCSQAAKDCQ</sequence>
<dbReference type="RefSeq" id="WP_237263715.1">
    <property type="nucleotide sequence ID" value="NZ_AP024202.1"/>
</dbReference>
<reference evidence="2" key="1">
    <citation type="journal article" date="2022" name="Arch. Microbiol.">
        <title>Thiomicrorhabdus immobilis sp. nov., a mesophilic sulfur-oxidizing bacterium isolated from sediment of a brackish lake in northern Japan.</title>
        <authorList>
            <person name="Kojima H."/>
            <person name="Mochizuki J."/>
            <person name="Kanda M."/>
            <person name="Watanabe T."/>
            <person name="Fukui M."/>
        </authorList>
    </citation>
    <scope>NUCLEOTIDE SEQUENCE</scope>
    <source>
        <strain evidence="2">Am19</strain>
    </source>
</reference>
<evidence type="ECO:0008006" key="4">
    <source>
        <dbReference type="Google" id="ProtNLM"/>
    </source>
</evidence>
<protein>
    <recommendedName>
        <fullName evidence="4">Lipoprotein</fullName>
    </recommendedName>
</protein>
<accession>A0ABM7MC45</accession>
<gene>
    <name evidence="2" type="ORF">THMIRHAM_07380</name>
</gene>
<evidence type="ECO:0000256" key="1">
    <source>
        <dbReference type="SAM" id="SignalP"/>
    </source>
</evidence>